<dbReference type="GO" id="GO:0031408">
    <property type="term" value="P:oxylipin biosynthetic process"/>
    <property type="evidence" value="ECO:0007669"/>
    <property type="project" value="UniProtKB-KW"/>
</dbReference>
<gene>
    <name evidence="16" type="primary">LOC116200756</name>
    <name evidence="13" type="ORF">CDL15_Pgr013663</name>
</gene>
<dbReference type="RefSeq" id="XP_031387503.1">
    <property type="nucleotide sequence ID" value="XM_031531643.1"/>
</dbReference>
<keyword evidence="5" id="KW-0925">Oxylipin biosynthesis</keyword>
<dbReference type="GO" id="GO:0009941">
    <property type="term" value="C:chloroplast envelope"/>
    <property type="evidence" value="ECO:0007669"/>
    <property type="project" value="TreeGrafter"/>
</dbReference>
<dbReference type="GO" id="GO:0016705">
    <property type="term" value="F:oxidoreductase activity, acting on paired donors, with incorporation or reduction of molecular oxygen"/>
    <property type="evidence" value="ECO:0007669"/>
    <property type="project" value="InterPro"/>
</dbReference>
<evidence type="ECO:0000313" key="16">
    <source>
        <dbReference type="RefSeq" id="XP_031387503.1"/>
    </source>
</evidence>
<dbReference type="GO" id="GO:0009535">
    <property type="term" value="C:chloroplast thylakoid membrane"/>
    <property type="evidence" value="ECO:0007669"/>
    <property type="project" value="TreeGrafter"/>
</dbReference>
<dbReference type="OrthoDB" id="2789670at2759"/>
<reference evidence="16" key="4">
    <citation type="submission" date="2025-04" db="UniProtKB">
        <authorList>
            <consortium name="RefSeq"/>
        </authorList>
    </citation>
    <scope>IDENTIFICATION</scope>
    <source>
        <tissue evidence="16">Leaf</tissue>
    </source>
</reference>
<dbReference type="Proteomes" id="UP000515151">
    <property type="component" value="Chromosome 3"/>
</dbReference>
<reference evidence="14" key="1">
    <citation type="journal article" date="2017" name="Plant J.">
        <title>The pomegranate (Punica granatum L.) genome and the genomics of punicalagin biosynthesis.</title>
        <authorList>
            <person name="Qin G."/>
            <person name="Xu C."/>
            <person name="Ming R."/>
            <person name="Tang H."/>
            <person name="Guyot R."/>
            <person name="Kramer E.M."/>
            <person name="Hu Y."/>
            <person name="Yi X."/>
            <person name="Qi Y."/>
            <person name="Xu X."/>
            <person name="Gao Z."/>
            <person name="Pan H."/>
            <person name="Jian J."/>
            <person name="Tian Y."/>
            <person name="Yue Z."/>
            <person name="Xu Y."/>
        </authorList>
    </citation>
    <scope>NUCLEOTIDE SEQUENCE [LARGE SCALE GENOMIC DNA]</scope>
    <source>
        <strain evidence="14">cv. Dabenzi</strain>
    </source>
</reference>
<evidence type="ECO:0000256" key="1">
    <source>
        <dbReference type="ARBA" id="ARBA00010617"/>
    </source>
</evidence>
<keyword evidence="3 11" id="KW-0349">Heme</keyword>
<dbReference type="InterPro" id="IPR002403">
    <property type="entry name" value="Cyt_P450_E_grp-IV"/>
</dbReference>
<dbReference type="InterPro" id="IPR001128">
    <property type="entry name" value="Cyt_P450"/>
</dbReference>
<dbReference type="GeneID" id="116200756"/>
<keyword evidence="9" id="KW-0275">Fatty acid biosynthesis</keyword>
<evidence type="ECO:0000256" key="8">
    <source>
        <dbReference type="ARBA" id="ARBA00023098"/>
    </source>
</evidence>
<evidence type="ECO:0000256" key="7">
    <source>
        <dbReference type="ARBA" id="ARBA00023004"/>
    </source>
</evidence>
<name>A0A218W1C9_PUNGR</name>
<feature type="binding site" description="axial binding residue" evidence="11">
    <location>
        <position position="475"/>
    </location>
    <ligand>
        <name>heme</name>
        <dbReference type="ChEBI" id="CHEBI:30413"/>
    </ligand>
    <ligandPart>
        <name>Fe</name>
        <dbReference type="ChEBI" id="CHEBI:18248"/>
    </ligandPart>
</feature>
<evidence type="ECO:0000256" key="3">
    <source>
        <dbReference type="ARBA" id="ARBA00022617"/>
    </source>
</evidence>
<evidence type="ECO:0000256" key="11">
    <source>
        <dbReference type="PIRSR" id="PIRSR602403-1"/>
    </source>
</evidence>
<feature type="compositionally biased region" description="Polar residues" evidence="12">
    <location>
        <begin position="1"/>
        <end position="15"/>
    </location>
</feature>
<dbReference type="GO" id="GO:0005506">
    <property type="term" value="F:iron ion binding"/>
    <property type="evidence" value="ECO:0007669"/>
    <property type="project" value="InterPro"/>
</dbReference>
<dbReference type="InterPro" id="IPR036396">
    <property type="entry name" value="Cyt_P450_sf"/>
</dbReference>
<reference evidence="13" key="2">
    <citation type="submission" date="2017-06" db="EMBL/GenBank/DDBJ databases">
        <title>The pomegranate genome and the genomics of punicalagin biosynthesis.</title>
        <authorList>
            <person name="Xu C."/>
        </authorList>
    </citation>
    <scope>NUCLEOTIDE SEQUENCE [LARGE SCALE GENOMIC DNA]</scope>
    <source>
        <tissue evidence="13">Fresh leaf</tissue>
    </source>
</reference>
<comment type="cofactor">
    <cofactor evidence="11">
        <name>heme</name>
        <dbReference type="ChEBI" id="CHEBI:30413"/>
    </cofactor>
</comment>
<evidence type="ECO:0000313" key="13">
    <source>
        <dbReference type="EMBL" id="OWM66446.1"/>
    </source>
</evidence>
<keyword evidence="10" id="KW-0456">Lyase</keyword>
<dbReference type="Pfam" id="PF00067">
    <property type="entry name" value="p450"/>
    <property type="match status" value="1"/>
</dbReference>
<dbReference type="GO" id="GO:0009695">
    <property type="term" value="P:jasmonic acid biosynthetic process"/>
    <property type="evidence" value="ECO:0007669"/>
    <property type="project" value="TreeGrafter"/>
</dbReference>
<evidence type="ECO:0000256" key="4">
    <source>
        <dbReference type="ARBA" id="ARBA00022723"/>
    </source>
</evidence>
<dbReference type="Gene3D" id="1.10.630.10">
    <property type="entry name" value="Cytochrome P450"/>
    <property type="match status" value="1"/>
</dbReference>
<dbReference type="PANTHER" id="PTHR24286">
    <property type="entry name" value="CYTOCHROME P450 26"/>
    <property type="match status" value="1"/>
</dbReference>
<keyword evidence="2" id="KW-0444">Lipid biosynthesis</keyword>
<sequence length="522" mass="58924">MASTRSPLPQLNEPSTPWHHLSTPHSRRRPRRLICPIAATTSGRELAKEAVIGPVKLPIRKIPGGGGIPLIGPLRDRLDYFYNQGPDDFFRSRIRKYHSTVYWANLPPGPLVARDSRVILLLDGKSFPVLFDVTKVEKKDLFTGTFMPPAELTGRYRTIPYLDPSELSHAKLKKLMFFLLKSRRDHVIPEFRSTYGKLFDALELGISSRGTADFGAANEHAAFDFLSRALYGVSPRETELGLDGPRLVRRWVLSLLGPILTLGLPRLLEYVTIHTLQLPPFFIREDYTRLYNFFYSALGHVLDEADRIGLSREEACHNLLFVTCFNAFGGIKIFFSNLLKWIGRGGVILHTRLAQEIRSALRSNGGEITMAMMEQMPLMKSAVYECLRIEPPLPLQYGRVKKDLVVESHDSAFLVKTGELMFGYQPFATKDPRIFERPEEFVADRFMGEGERLLRHVLWSNGPENASPNLGNKQCAGKDLVVLVARLMLVELFLRYDSFDIEVGASSVGASVMVTSLKRATF</sequence>
<evidence type="ECO:0000256" key="2">
    <source>
        <dbReference type="ARBA" id="ARBA00022516"/>
    </source>
</evidence>
<dbReference type="Proteomes" id="UP000197138">
    <property type="component" value="Unassembled WGS sequence"/>
</dbReference>
<dbReference type="PANTHER" id="PTHR24286:SF255">
    <property type="entry name" value="ALLENE OXIDE SYNTHASE, CHLOROPLASTIC"/>
    <property type="match status" value="1"/>
</dbReference>
<keyword evidence="6" id="KW-0276">Fatty acid metabolism</keyword>
<feature type="region of interest" description="Disordered" evidence="12">
    <location>
        <begin position="1"/>
        <end position="27"/>
    </location>
</feature>
<dbReference type="GO" id="GO:0016125">
    <property type="term" value="P:sterol metabolic process"/>
    <property type="evidence" value="ECO:0007669"/>
    <property type="project" value="TreeGrafter"/>
</dbReference>
<dbReference type="FunFam" id="1.10.630.10:FF:000024">
    <property type="entry name" value="Allene oxide synthase, chloroplastic"/>
    <property type="match status" value="1"/>
</dbReference>
<organism evidence="13 14">
    <name type="scientific">Punica granatum</name>
    <name type="common">Pomegranate</name>
    <dbReference type="NCBI Taxonomy" id="22663"/>
    <lineage>
        <taxon>Eukaryota</taxon>
        <taxon>Viridiplantae</taxon>
        <taxon>Streptophyta</taxon>
        <taxon>Embryophyta</taxon>
        <taxon>Tracheophyta</taxon>
        <taxon>Spermatophyta</taxon>
        <taxon>Magnoliopsida</taxon>
        <taxon>eudicotyledons</taxon>
        <taxon>Gunneridae</taxon>
        <taxon>Pentapetalae</taxon>
        <taxon>rosids</taxon>
        <taxon>malvids</taxon>
        <taxon>Myrtales</taxon>
        <taxon>Lythraceae</taxon>
        <taxon>Punica</taxon>
    </lineage>
</organism>
<evidence type="ECO:0000313" key="15">
    <source>
        <dbReference type="Proteomes" id="UP000515151"/>
    </source>
</evidence>
<dbReference type="GO" id="GO:0004497">
    <property type="term" value="F:monooxygenase activity"/>
    <property type="evidence" value="ECO:0007669"/>
    <property type="project" value="InterPro"/>
</dbReference>
<comment type="similarity">
    <text evidence="1">Belongs to the cytochrome P450 family.</text>
</comment>
<keyword evidence="7 11" id="KW-0408">Iron</keyword>
<evidence type="ECO:0000256" key="5">
    <source>
        <dbReference type="ARBA" id="ARBA00022767"/>
    </source>
</evidence>
<evidence type="ECO:0000256" key="6">
    <source>
        <dbReference type="ARBA" id="ARBA00022832"/>
    </source>
</evidence>
<protein>
    <submittedName>
        <fullName evidence="16">Allene oxide synthase 1, chloroplastic-like</fullName>
    </submittedName>
</protein>
<dbReference type="EMBL" id="MTKT01005554">
    <property type="protein sequence ID" value="OWM66446.1"/>
    <property type="molecule type" value="Genomic_DNA"/>
</dbReference>
<dbReference type="CDD" id="cd11071">
    <property type="entry name" value="CYP74"/>
    <property type="match status" value="1"/>
</dbReference>
<dbReference type="PRINTS" id="PR00465">
    <property type="entry name" value="EP450IV"/>
</dbReference>
<accession>A0A218W1C9</accession>
<evidence type="ECO:0000256" key="9">
    <source>
        <dbReference type="ARBA" id="ARBA00023160"/>
    </source>
</evidence>
<dbReference type="GO" id="GO:0020037">
    <property type="term" value="F:heme binding"/>
    <property type="evidence" value="ECO:0007669"/>
    <property type="project" value="InterPro"/>
</dbReference>
<keyword evidence="4 11" id="KW-0479">Metal-binding</keyword>
<keyword evidence="15" id="KW-1185">Reference proteome</keyword>
<evidence type="ECO:0000256" key="12">
    <source>
        <dbReference type="SAM" id="MobiDB-lite"/>
    </source>
</evidence>
<evidence type="ECO:0000256" key="10">
    <source>
        <dbReference type="ARBA" id="ARBA00023239"/>
    </source>
</evidence>
<dbReference type="AlphaFoldDB" id="A0A218W1C9"/>
<evidence type="ECO:0000313" key="14">
    <source>
        <dbReference type="Proteomes" id="UP000197138"/>
    </source>
</evidence>
<dbReference type="SUPFAM" id="SSF48264">
    <property type="entry name" value="Cytochrome P450"/>
    <property type="match status" value="1"/>
</dbReference>
<reference evidence="15" key="3">
    <citation type="journal article" date="2020" name="Plant Biotechnol. J.">
        <title>The pomegranate (Punica granatum L.) draft genome dissects genetic divergence between soft- and hard-seeded cultivars.</title>
        <authorList>
            <person name="Luo X."/>
            <person name="Li H."/>
            <person name="Wu Z."/>
            <person name="Yao W."/>
            <person name="Zhao P."/>
            <person name="Cao D."/>
            <person name="Yu H."/>
            <person name="Li K."/>
            <person name="Poudel K."/>
            <person name="Zhao D."/>
            <person name="Zhang F."/>
            <person name="Xia X."/>
            <person name="Chen L."/>
            <person name="Wang Q."/>
            <person name="Jing D."/>
            <person name="Cao S."/>
        </authorList>
    </citation>
    <scope>NUCLEOTIDE SEQUENCE [LARGE SCALE GENOMIC DNA]</scope>
</reference>
<proteinExistence type="inferred from homology"/>
<dbReference type="GO" id="GO:0016829">
    <property type="term" value="F:lyase activity"/>
    <property type="evidence" value="ECO:0007669"/>
    <property type="project" value="UniProtKB-KW"/>
</dbReference>
<keyword evidence="8" id="KW-0443">Lipid metabolism</keyword>